<dbReference type="SFLD" id="SFLDG01150">
    <property type="entry name" value="Main.1:_Beta-like"/>
    <property type="match status" value="1"/>
</dbReference>
<evidence type="ECO:0000259" key="2">
    <source>
        <dbReference type="PROSITE" id="PS50404"/>
    </source>
</evidence>
<dbReference type="InterPro" id="IPR036249">
    <property type="entry name" value="Thioredoxin-like_sf"/>
</dbReference>
<comment type="similarity">
    <text evidence="1">Belongs to the GST superfamily.</text>
</comment>
<dbReference type="Pfam" id="PF00043">
    <property type="entry name" value="GST_C"/>
    <property type="match status" value="1"/>
</dbReference>
<organism evidence="4 5">
    <name type="scientific">Phyllosticta capitalensis</name>
    <dbReference type="NCBI Taxonomy" id="121624"/>
    <lineage>
        <taxon>Eukaryota</taxon>
        <taxon>Fungi</taxon>
        <taxon>Dikarya</taxon>
        <taxon>Ascomycota</taxon>
        <taxon>Pezizomycotina</taxon>
        <taxon>Dothideomycetes</taxon>
        <taxon>Dothideomycetes incertae sedis</taxon>
        <taxon>Botryosphaeriales</taxon>
        <taxon>Phyllostictaceae</taxon>
        <taxon>Phyllosticta</taxon>
    </lineage>
</organism>
<dbReference type="SUPFAM" id="SSF52833">
    <property type="entry name" value="Thioredoxin-like"/>
    <property type="match status" value="1"/>
</dbReference>
<name>A0ABR1YSA6_9PEZI</name>
<dbReference type="InterPro" id="IPR004046">
    <property type="entry name" value="GST_C"/>
</dbReference>
<evidence type="ECO:0000256" key="1">
    <source>
        <dbReference type="ARBA" id="ARBA00007409"/>
    </source>
</evidence>
<protein>
    <submittedName>
        <fullName evidence="4">Glutathione S-transferase C-terminal-like protein</fullName>
    </submittedName>
</protein>
<comment type="caution">
    <text evidence="4">The sequence shown here is derived from an EMBL/GenBank/DDBJ whole genome shotgun (WGS) entry which is preliminary data.</text>
</comment>
<proteinExistence type="inferred from homology"/>
<dbReference type="SFLD" id="SFLDS00019">
    <property type="entry name" value="Glutathione_Transferase_(cytos"/>
    <property type="match status" value="1"/>
</dbReference>
<dbReference type="PANTHER" id="PTHR44051:SF9">
    <property type="entry name" value="GLUTATHIONE S-TRANSFERASE 1"/>
    <property type="match status" value="1"/>
</dbReference>
<sequence length="220" mass="25290">MAPITLYFLQSSRSIRTAWLLEELSLDYDLKFFDRQTNYLASKEARAAVGTPMGKFPTIKDGDEVIMESGAITQYLCEKYDKSARLIPSDPASRIKVLEWMHAAEATFMLHSLAIVYARWNYLKEAPPEGLAQMETGMSRNVENDFRWIEGELEKNPGGFLVGKEITAADIMMDFSVRFTLEMELGTKKGQWPKTEEWLKRCEECETYKKAVEKTGHRYS</sequence>
<feature type="domain" description="GST C-terminal" evidence="3">
    <location>
        <begin position="90"/>
        <end position="220"/>
    </location>
</feature>
<dbReference type="PROSITE" id="PS50404">
    <property type="entry name" value="GST_NTER"/>
    <property type="match status" value="1"/>
</dbReference>
<dbReference type="InterPro" id="IPR036282">
    <property type="entry name" value="Glutathione-S-Trfase_C_sf"/>
</dbReference>
<gene>
    <name evidence="4" type="ORF">HDK90DRAFT_481436</name>
</gene>
<dbReference type="SFLD" id="SFLDG00358">
    <property type="entry name" value="Main_(cytGST)"/>
    <property type="match status" value="1"/>
</dbReference>
<keyword evidence="5" id="KW-1185">Reference proteome</keyword>
<dbReference type="EMBL" id="JBBWRZ010000004">
    <property type="protein sequence ID" value="KAK8237757.1"/>
    <property type="molecule type" value="Genomic_DNA"/>
</dbReference>
<dbReference type="Gene3D" id="3.40.30.10">
    <property type="entry name" value="Glutaredoxin"/>
    <property type="match status" value="1"/>
</dbReference>
<feature type="domain" description="GST N-terminal" evidence="2">
    <location>
        <begin position="1"/>
        <end position="84"/>
    </location>
</feature>
<dbReference type="Pfam" id="PF13417">
    <property type="entry name" value="GST_N_3"/>
    <property type="match status" value="1"/>
</dbReference>
<dbReference type="CDD" id="cd03046">
    <property type="entry name" value="GST_N_GTT1_like"/>
    <property type="match status" value="1"/>
</dbReference>
<dbReference type="PANTHER" id="PTHR44051">
    <property type="entry name" value="GLUTATHIONE S-TRANSFERASE-RELATED"/>
    <property type="match status" value="1"/>
</dbReference>
<dbReference type="SUPFAM" id="SSF47616">
    <property type="entry name" value="GST C-terminal domain-like"/>
    <property type="match status" value="1"/>
</dbReference>
<dbReference type="Gene3D" id="1.20.1050.10">
    <property type="match status" value="1"/>
</dbReference>
<dbReference type="InterPro" id="IPR010987">
    <property type="entry name" value="Glutathione-S-Trfase_C-like"/>
</dbReference>
<evidence type="ECO:0000313" key="4">
    <source>
        <dbReference type="EMBL" id="KAK8237757.1"/>
    </source>
</evidence>
<evidence type="ECO:0000313" key="5">
    <source>
        <dbReference type="Proteomes" id="UP001492380"/>
    </source>
</evidence>
<accession>A0ABR1YSA6</accession>
<dbReference type="InterPro" id="IPR004045">
    <property type="entry name" value="Glutathione_S-Trfase_N"/>
</dbReference>
<reference evidence="4 5" key="1">
    <citation type="submission" date="2024-04" db="EMBL/GenBank/DDBJ databases">
        <title>Phyllosticta paracitricarpa is synonymous to the EU quarantine fungus P. citricarpa based on phylogenomic analyses.</title>
        <authorList>
            <consortium name="Lawrence Berkeley National Laboratory"/>
            <person name="Van Ingen-Buijs V.A."/>
            <person name="Van Westerhoven A.C."/>
            <person name="Haridas S."/>
            <person name="Skiadas P."/>
            <person name="Martin F."/>
            <person name="Groenewald J.Z."/>
            <person name="Crous P.W."/>
            <person name="Seidl M.F."/>
        </authorList>
    </citation>
    <scope>NUCLEOTIDE SEQUENCE [LARGE SCALE GENOMIC DNA]</scope>
    <source>
        <strain evidence="4 5">CBS 123374</strain>
    </source>
</reference>
<dbReference type="Proteomes" id="UP001492380">
    <property type="component" value="Unassembled WGS sequence"/>
</dbReference>
<dbReference type="InterPro" id="IPR040079">
    <property type="entry name" value="Glutathione_S-Trfase"/>
</dbReference>
<evidence type="ECO:0000259" key="3">
    <source>
        <dbReference type="PROSITE" id="PS50405"/>
    </source>
</evidence>
<dbReference type="PROSITE" id="PS50405">
    <property type="entry name" value="GST_CTER"/>
    <property type="match status" value="1"/>
</dbReference>